<feature type="compositionally biased region" description="Low complexity" evidence="2">
    <location>
        <begin position="453"/>
        <end position="468"/>
    </location>
</feature>
<feature type="repeat" description="TPR" evidence="1">
    <location>
        <begin position="574"/>
        <end position="607"/>
    </location>
</feature>
<reference evidence="3 4" key="1">
    <citation type="submission" date="2019-02" db="EMBL/GenBank/DDBJ databases">
        <title>Aquabacterium sp. strain KMB7.</title>
        <authorList>
            <person name="Chen W.-M."/>
        </authorList>
    </citation>
    <scope>NUCLEOTIDE SEQUENCE [LARGE SCALE GENOMIC DNA]</scope>
    <source>
        <strain evidence="3 4">KMB7</strain>
    </source>
</reference>
<dbReference type="PROSITE" id="PS50005">
    <property type="entry name" value="TPR"/>
    <property type="match status" value="1"/>
</dbReference>
<dbReference type="OrthoDB" id="9147880at2"/>
<dbReference type="Pfam" id="PF14559">
    <property type="entry name" value="TPR_19"/>
    <property type="match status" value="1"/>
</dbReference>
<dbReference type="InterPro" id="IPR010352">
    <property type="entry name" value="DUF945"/>
</dbReference>
<protein>
    <submittedName>
        <fullName evidence="3">DUF945 family protein</fullName>
    </submittedName>
</protein>
<sequence>MKPVLRNGLMAIVGLSALAFGALPHFSSRAVDEHLRQLASTPDPKSDVLLRNLQHTAGYLSSTGSVDVVVRDRCHTGDGDADTVWRLDYEASHLPSFTASNRFHWSLKPQGEGAEVFKRVFGSDNPLQGDGQVRWTGAIHSDLSLPAMSYAAGGERLEGSPSKGKVSWHHKALQFQWQLDDVTLRGTGHAVQVKGLGIDLDLQHWQRGIGSMGLKVQEISSQTATATGLEFRSITLEKNDRLDSTLTQRLSRVQWAGQELKDMVLEASVQGLHAASVETLTTVMGSSCGVQALTREESQKVRQAVQTLLASGMKAGITRLSGLGTQGGLEGDFQLQLAAAAPGQALSTARLLNAQGKLLLKGELLNADQRQFVLASQMARETPDGLQATLKFEKGMLQVNGRPLDAAPVVAALGRFDEVVMAFLNDEAPITQAQAETDAQEAEEAAPAENDEAMAQAPAEPEAPAQAPMSPPPGAQPPLAVAPAQAPMAAAPPPADCNVLKDCMSMSLQAAMREDLDTVRTLAARMQALPKPAPGNRAQARKQNQLALTALQAGNSTEAVALLRMAVKEDPRDVEIMGNLGFALLKAQQAPEAAQVLTEALLLDPRRTATWAPLGEALGASGRGAQGAAALWIAWQWSGNRERTLTAFQDKAQREMAAQHAAMAEMYQRTAQWVSAGQRPDFKSLR</sequence>
<proteinExistence type="predicted"/>
<feature type="region of interest" description="Disordered" evidence="2">
    <location>
        <begin position="434"/>
        <end position="492"/>
    </location>
</feature>
<feature type="compositionally biased region" description="Low complexity" evidence="2">
    <location>
        <begin position="477"/>
        <end position="489"/>
    </location>
</feature>
<dbReference type="EMBL" id="SIXI01000002">
    <property type="protein sequence ID" value="TBO32384.1"/>
    <property type="molecule type" value="Genomic_DNA"/>
</dbReference>
<dbReference type="InterPro" id="IPR019734">
    <property type="entry name" value="TPR_rpt"/>
</dbReference>
<dbReference type="RefSeq" id="WP_130966598.1">
    <property type="nucleotide sequence ID" value="NZ_SIXI01000002.1"/>
</dbReference>
<dbReference type="AlphaFoldDB" id="A0A4Q9H4J8"/>
<dbReference type="Proteomes" id="UP000292120">
    <property type="component" value="Unassembled WGS sequence"/>
</dbReference>
<dbReference type="InterPro" id="IPR011990">
    <property type="entry name" value="TPR-like_helical_dom_sf"/>
</dbReference>
<evidence type="ECO:0000256" key="1">
    <source>
        <dbReference type="PROSITE-ProRule" id="PRU00339"/>
    </source>
</evidence>
<keyword evidence="1" id="KW-0802">TPR repeat</keyword>
<name>A0A4Q9H4J8_9BURK</name>
<evidence type="ECO:0000313" key="4">
    <source>
        <dbReference type="Proteomes" id="UP000292120"/>
    </source>
</evidence>
<comment type="caution">
    <text evidence="3">The sequence shown here is derived from an EMBL/GenBank/DDBJ whole genome shotgun (WGS) entry which is preliminary data.</text>
</comment>
<dbReference type="SMART" id="SM00028">
    <property type="entry name" value="TPR"/>
    <property type="match status" value="2"/>
</dbReference>
<dbReference type="Pfam" id="PF06097">
    <property type="entry name" value="DUF945"/>
    <property type="match status" value="1"/>
</dbReference>
<dbReference type="SUPFAM" id="SSF48452">
    <property type="entry name" value="TPR-like"/>
    <property type="match status" value="1"/>
</dbReference>
<organism evidence="3 4">
    <name type="scientific">Aquabacterium lacunae</name>
    <dbReference type="NCBI Taxonomy" id="2528630"/>
    <lineage>
        <taxon>Bacteria</taxon>
        <taxon>Pseudomonadati</taxon>
        <taxon>Pseudomonadota</taxon>
        <taxon>Betaproteobacteria</taxon>
        <taxon>Burkholderiales</taxon>
        <taxon>Aquabacterium</taxon>
    </lineage>
</organism>
<evidence type="ECO:0000313" key="3">
    <source>
        <dbReference type="EMBL" id="TBO32384.1"/>
    </source>
</evidence>
<gene>
    <name evidence="3" type="ORF">EYS42_04050</name>
</gene>
<dbReference type="Gene3D" id="1.25.40.10">
    <property type="entry name" value="Tetratricopeptide repeat domain"/>
    <property type="match status" value="1"/>
</dbReference>
<keyword evidence="4" id="KW-1185">Reference proteome</keyword>
<feature type="compositionally biased region" description="Acidic residues" evidence="2">
    <location>
        <begin position="438"/>
        <end position="452"/>
    </location>
</feature>
<accession>A0A4Q9H4J8</accession>
<evidence type="ECO:0000256" key="2">
    <source>
        <dbReference type="SAM" id="MobiDB-lite"/>
    </source>
</evidence>